<accession>A0A348AMD3</accession>
<dbReference type="Proteomes" id="UP000276437">
    <property type="component" value="Chromosome"/>
</dbReference>
<evidence type="ECO:0000313" key="2">
    <source>
        <dbReference type="Proteomes" id="UP000276437"/>
    </source>
</evidence>
<proteinExistence type="predicted"/>
<gene>
    <name evidence="1" type="ORF">MAMMFC1_02916</name>
</gene>
<dbReference type="KEGG" id="mana:MAMMFC1_02916"/>
<evidence type="ECO:0000313" key="1">
    <source>
        <dbReference type="EMBL" id="BBB92231.1"/>
    </source>
</evidence>
<organism evidence="1 2">
    <name type="scientific">Methylomusa anaerophila</name>
    <dbReference type="NCBI Taxonomy" id="1930071"/>
    <lineage>
        <taxon>Bacteria</taxon>
        <taxon>Bacillati</taxon>
        <taxon>Bacillota</taxon>
        <taxon>Negativicutes</taxon>
        <taxon>Selenomonadales</taxon>
        <taxon>Sporomusaceae</taxon>
        <taxon>Methylomusa</taxon>
    </lineage>
</organism>
<sequence length="127" mass="14513">MEKTSREELEIVIAALQEKIMVLETELNERGVLNVEQIIEPKDYQEIKAHAGKLEKDVEALRYILSFSGVQSLDMLAAEFLAILQTRLKQIAVEFENFPAGLEERNILKKIIHSLHSGARQLDELLK</sequence>
<dbReference type="RefSeq" id="WP_126309155.1">
    <property type="nucleotide sequence ID" value="NZ_AP018449.1"/>
</dbReference>
<keyword evidence="2" id="KW-1185">Reference proteome</keyword>
<name>A0A348AMD3_9FIRM</name>
<dbReference type="OrthoDB" id="1686620at2"/>
<protein>
    <submittedName>
        <fullName evidence="1">Uncharacterized protein</fullName>
    </submittedName>
</protein>
<dbReference type="AlphaFoldDB" id="A0A348AMD3"/>
<reference evidence="1 2" key="1">
    <citation type="journal article" date="2018" name="Int. J. Syst. Evol. Microbiol.">
        <title>Methylomusa anaerophila gen. nov., sp. nov., an anaerobic methanol-utilizing bacterium isolated from a microbial fuel cell.</title>
        <authorList>
            <person name="Amano N."/>
            <person name="Yamamuro A."/>
            <person name="Miyahara M."/>
            <person name="Kouzuma A."/>
            <person name="Abe T."/>
            <person name="Watanabe K."/>
        </authorList>
    </citation>
    <scope>NUCLEOTIDE SEQUENCE [LARGE SCALE GENOMIC DNA]</scope>
    <source>
        <strain evidence="1 2">MMFC1</strain>
    </source>
</reference>
<dbReference type="EMBL" id="AP018449">
    <property type="protein sequence ID" value="BBB92231.1"/>
    <property type="molecule type" value="Genomic_DNA"/>
</dbReference>